<evidence type="ECO:0000313" key="2">
    <source>
        <dbReference type="EMBL" id="SLM31141.1"/>
    </source>
</evidence>
<evidence type="ECO:0000313" key="3">
    <source>
        <dbReference type="Proteomes" id="UP000191931"/>
    </source>
</evidence>
<accession>A0A1W1HF56</accession>
<proteinExistence type="predicted"/>
<dbReference type="Proteomes" id="UP000191931">
    <property type="component" value="Unassembled WGS sequence"/>
</dbReference>
<gene>
    <name evidence="2" type="ORF">MTBBW1_2740002</name>
</gene>
<feature type="compositionally biased region" description="Acidic residues" evidence="1">
    <location>
        <begin position="20"/>
        <end position="32"/>
    </location>
</feature>
<feature type="region of interest" description="Disordered" evidence="1">
    <location>
        <begin position="18"/>
        <end position="46"/>
    </location>
</feature>
<dbReference type="STRING" id="1246637.MTBBW1_2740002"/>
<protein>
    <submittedName>
        <fullName evidence="2">Uncharacterized protein</fullName>
    </submittedName>
</protein>
<dbReference type="RefSeq" id="WP_186441748.1">
    <property type="nucleotide sequence ID" value="NZ_LT828578.1"/>
</dbReference>
<dbReference type="AlphaFoldDB" id="A0A1W1HF56"/>
<keyword evidence="3" id="KW-1185">Reference proteome</keyword>
<sequence length="46" mass="5144">MNENGTVKDPFIDIIACSSSEDESNEDDESDSELVHDMISRGDYYA</sequence>
<reference evidence="2 3" key="1">
    <citation type="submission" date="2017-03" db="EMBL/GenBank/DDBJ databases">
        <authorList>
            <person name="Afonso C.L."/>
            <person name="Miller P.J."/>
            <person name="Scott M.A."/>
            <person name="Spackman E."/>
            <person name="Goraichik I."/>
            <person name="Dimitrov K.M."/>
            <person name="Suarez D.L."/>
            <person name="Swayne D.E."/>
        </authorList>
    </citation>
    <scope>NUCLEOTIDE SEQUENCE [LARGE SCALE GENOMIC DNA]</scope>
    <source>
        <strain evidence="2">PRJEB14757</strain>
    </source>
</reference>
<name>A0A1W1HF56_9BACT</name>
<evidence type="ECO:0000256" key="1">
    <source>
        <dbReference type="SAM" id="MobiDB-lite"/>
    </source>
</evidence>
<dbReference type="EMBL" id="FWEV01000195">
    <property type="protein sequence ID" value="SLM31141.1"/>
    <property type="molecule type" value="Genomic_DNA"/>
</dbReference>
<organism evidence="2 3">
    <name type="scientific">Desulfamplus magnetovallimortis</name>
    <dbReference type="NCBI Taxonomy" id="1246637"/>
    <lineage>
        <taxon>Bacteria</taxon>
        <taxon>Pseudomonadati</taxon>
        <taxon>Thermodesulfobacteriota</taxon>
        <taxon>Desulfobacteria</taxon>
        <taxon>Desulfobacterales</taxon>
        <taxon>Desulfobacteraceae</taxon>
        <taxon>Desulfamplus</taxon>
    </lineage>
</organism>